<dbReference type="InterPro" id="IPR050606">
    <property type="entry name" value="Calponin-like"/>
</dbReference>
<dbReference type="Proteomes" id="UP000050741">
    <property type="component" value="Unassembled WGS sequence"/>
</dbReference>
<name>A0A183C5V5_GLOPA</name>
<dbReference type="GO" id="GO:0015629">
    <property type="term" value="C:actin cytoskeleton"/>
    <property type="evidence" value="ECO:0007669"/>
    <property type="project" value="TreeGrafter"/>
</dbReference>
<dbReference type="InterPro" id="IPR000557">
    <property type="entry name" value="Calponin_repeat"/>
</dbReference>
<dbReference type="SMART" id="SM00033">
    <property type="entry name" value="CH"/>
    <property type="match status" value="1"/>
</dbReference>
<evidence type="ECO:0000313" key="6">
    <source>
        <dbReference type="WBParaSite" id="GPLIN_000825000"/>
    </source>
</evidence>
<evidence type="ECO:0000256" key="2">
    <source>
        <dbReference type="SAM" id="MobiDB-lite"/>
    </source>
</evidence>
<feature type="compositionally biased region" description="Polar residues" evidence="2">
    <location>
        <begin position="338"/>
        <end position="357"/>
    </location>
</feature>
<dbReference type="PROSITE" id="PS50021">
    <property type="entry name" value="CH"/>
    <property type="match status" value="1"/>
</dbReference>
<reference evidence="6" key="3">
    <citation type="submission" date="2016-06" db="UniProtKB">
        <authorList>
            <consortium name="WormBaseParasite"/>
        </authorList>
    </citation>
    <scope>IDENTIFICATION</scope>
</reference>
<evidence type="ECO:0000259" key="4">
    <source>
        <dbReference type="PROSITE" id="PS50021"/>
    </source>
</evidence>
<feature type="domain" description="Calponin-homology (CH)" evidence="4">
    <location>
        <begin position="24"/>
        <end position="142"/>
    </location>
</feature>
<dbReference type="AlphaFoldDB" id="A0A183C5V5"/>
<accession>A0A183C5V5</accession>
<keyword evidence="3" id="KW-1133">Transmembrane helix</keyword>
<dbReference type="PRINTS" id="PR00888">
    <property type="entry name" value="SM22CALPONIN"/>
</dbReference>
<keyword evidence="3" id="KW-0472">Membrane</keyword>
<proteinExistence type="inferred from homology"/>
<dbReference type="WBParaSite" id="GPLIN_000825000">
    <property type="protein sequence ID" value="GPLIN_000825000"/>
    <property type="gene ID" value="GPLIN_000825000"/>
</dbReference>
<feature type="region of interest" description="Disordered" evidence="2">
    <location>
        <begin position="334"/>
        <end position="375"/>
    </location>
</feature>
<dbReference type="InterPro" id="IPR003096">
    <property type="entry name" value="SM22_calponin"/>
</dbReference>
<comment type="similarity">
    <text evidence="1">Belongs to the calponin family.</text>
</comment>
<keyword evidence="3" id="KW-0812">Transmembrane</keyword>
<dbReference type="Pfam" id="PF00307">
    <property type="entry name" value="CH"/>
    <property type="match status" value="1"/>
</dbReference>
<dbReference type="PANTHER" id="PTHR47385">
    <property type="entry name" value="CALPONIN"/>
    <property type="match status" value="1"/>
</dbReference>
<feature type="transmembrane region" description="Helical" evidence="3">
    <location>
        <begin position="214"/>
        <end position="238"/>
    </location>
</feature>
<protein>
    <submittedName>
        <fullName evidence="6">Calponin-homology (CH) domain-containing protein</fullName>
    </submittedName>
</protein>
<dbReference type="Gene3D" id="1.10.418.10">
    <property type="entry name" value="Calponin-like domain"/>
    <property type="match status" value="1"/>
</dbReference>
<reference evidence="5" key="2">
    <citation type="submission" date="2014-05" db="EMBL/GenBank/DDBJ databases">
        <title>The genome and life-stage specific transcriptomes of Globodera pallida elucidate key aspects of plant parasitism by a cyst nematode.</title>
        <authorList>
            <person name="Cotton J.A."/>
            <person name="Lilley C.J."/>
            <person name="Jones L.M."/>
            <person name="Kikuchi T."/>
            <person name="Reid A.J."/>
            <person name="Thorpe P."/>
            <person name="Tsai I.J."/>
            <person name="Beasley H."/>
            <person name="Blok V."/>
            <person name="Cock P.J.A."/>
            <person name="Van den Akker S.E."/>
            <person name="Holroyd N."/>
            <person name="Hunt M."/>
            <person name="Mantelin S."/>
            <person name="Naghra H."/>
            <person name="Pain A."/>
            <person name="Palomares-Rius J.E."/>
            <person name="Zarowiecki M."/>
            <person name="Berriman M."/>
            <person name="Jones J.T."/>
            <person name="Urwin P.E."/>
        </authorList>
    </citation>
    <scope>NUCLEOTIDE SEQUENCE [LARGE SCALE GENOMIC DNA]</scope>
    <source>
        <strain evidence="5">Lindley</strain>
    </source>
</reference>
<dbReference type="GO" id="GO:0007015">
    <property type="term" value="P:actin filament organization"/>
    <property type="evidence" value="ECO:0007669"/>
    <property type="project" value="TreeGrafter"/>
</dbReference>
<organism evidence="5 6">
    <name type="scientific">Globodera pallida</name>
    <name type="common">Potato cyst nematode worm</name>
    <name type="synonym">Heterodera pallida</name>
    <dbReference type="NCBI Taxonomy" id="36090"/>
    <lineage>
        <taxon>Eukaryota</taxon>
        <taxon>Metazoa</taxon>
        <taxon>Ecdysozoa</taxon>
        <taxon>Nematoda</taxon>
        <taxon>Chromadorea</taxon>
        <taxon>Rhabditida</taxon>
        <taxon>Tylenchina</taxon>
        <taxon>Tylenchomorpha</taxon>
        <taxon>Tylenchoidea</taxon>
        <taxon>Heteroderidae</taxon>
        <taxon>Heteroderinae</taxon>
        <taxon>Globodera</taxon>
    </lineage>
</organism>
<dbReference type="InterPro" id="IPR001715">
    <property type="entry name" value="CH_dom"/>
</dbReference>
<sequence length="375" mass="41646">MANHGPSYGLSRELERKNQARFSLEEALEVLLWIEQVTDIQMADPPLGQVHSSSQVSELLKDGITLCILMNRLMGSTACTAVKFHKNPRMPFHKMENISNFLDACKAFGVAEISLFQTVDLYENKQCYKVIECLRSLAAVAQSKFKLGAMTTVSQFPPWVVKMAQNQPRKFTPEIIRQGEAVIPLQYGTNKCASQKGMTPYAKMLCPIRPFNQMLMLLVVLLALVGLSTAFFGGGFGFGGGDCCCGDCCCDCCCGCCAPALLAIPCSCGDSFGLYGGSIFGRRRRKRQEIEVKREELYADKGPRSVDFLNNHKCADPIWLTLLARKWAKQSEDDEAATKQQANIAKTSAKPTPNSSKIVKEGPHTRRMKRLFSRR</sequence>
<dbReference type="Pfam" id="PF00402">
    <property type="entry name" value="Calponin"/>
    <property type="match status" value="1"/>
</dbReference>
<dbReference type="PANTHER" id="PTHR47385:SF19">
    <property type="entry name" value="TRANSGELIN"/>
    <property type="match status" value="1"/>
</dbReference>
<evidence type="ECO:0000256" key="3">
    <source>
        <dbReference type="SAM" id="Phobius"/>
    </source>
</evidence>
<dbReference type="GO" id="GO:0051015">
    <property type="term" value="F:actin filament binding"/>
    <property type="evidence" value="ECO:0007669"/>
    <property type="project" value="TreeGrafter"/>
</dbReference>
<dbReference type="InterPro" id="IPR036872">
    <property type="entry name" value="CH_dom_sf"/>
</dbReference>
<evidence type="ECO:0000256" key="1">
    <source>
        <dbReference type="ARBA" id="ARBA00009631"/>
    </source>
</evidence>
<evidence type="ECO:0000313" key="5">
    <source>
        <dbReference type="Proteomes" id="UP000050741"/>
    </source>
</evidence>
<keyword evidence="5" id="KW-1185">Reference proteome</keyword>
<feature type="compositionally biased region" description="Basic residues" evidence="2">
    <location>
        <begin position="365"/>
        <end position="375"/>
    </location>
</feature>
<reference evidence="5" key="1">
    <citation type="submission" date="2013-12" db="EMBL/GenBank/DDBJ databases">
        <authorList>
            <person name="Aslett M."/>
        </authorList>
    </citation>
    <scope>NUCLEOTIDE SEQUENCE [LARGE SCALE GENOMIC DNA]</scope>
    <source>
        <strain evidence="5">Lindley</strain>
    </source>
</reference>
<dbReference type="SUPFAM" id="SSF47576">
    <property type="entry name" value="Calponin-homology domain, CH-domain"/>
    <property type="match status" value="1"/>
</dbReference>